<protein>
    <submittedName>
        <fullName evidence="1">Uncharacterized protein</fullName>
    </submittedName>
</protein>
<keyword evidence="2" id="KW-1185">Reference proteome</keyword>
<dbReference type="EMBL" id="KZ819837">
    <property type="protein sequence ID" value="PWN51519.1"/>
    <property type="molecule type" value="Genomic_DNA"/>
</dbReference>
<dbReference type="Proteomes" id="UP000245626">
    <property type="component" value="Unassembled WGS sequence"/>
</dbReference>
<proteinExistence type="predicted"/>
<accession>A0ACD0P0Q0</accession>
<organism evidence="1 2">
    <name type="scientific">Violaceomyces palustris</name>
    <dbReference type="NCBI Taxonomy" id="1673888"/>
    <lineage>
        <taxon>Eukaryota</taxon>
        <taxon>Fungi</taxon>
        <taxon>Dikarya</taxon>
        <taxon>Basidiomycota</taxon>
        <taxon>Ustilaginomycotina</taxon>
        <taxon>Ustilaginomycetes</taxon>
        <taxon>Violaceomycetales</taxon>
        <taxon>Violaceomycetaceae</taxon>
        <taxon>Violaceomyces</taxon>
    </lineage>
</organism>
<evidence type="ECO:0000313" key="2">
    <source>
        <dbReference type="Proteomes" id="UP000245626"/>
    </source>
</evidence>
<sequence length="1054" mass="116063">MLSSKAARLRPSSSSILTAPLSRLSSPSTAAYHRPSSLSSHCQSPTRSLHSSPASTLSKPTPFNHASFEAAVARPSTTSNTTSPSSSSNQPFYVDHQVAPESTALQVTDPLVIYRAKVARGELEEDEEQLRALVELRRINKILRDYTPPAHLLGILSSPSSDYATYRPGMPNYDERFDSPSTGFAQSADTKQAKEEKIGTLVKWLSDGEGLQNLGTPKGLMITGTPGTGKSMVMDIFYDSLPTRYKFRRHYHHLLLDLYRIIWEEAERRRKALYAQPSRSTVSPKHGTGVVWKKGGPDAAKEVNGKKKEGWKRVLEGMPFFRPDSLSEGEGSPPTAEIPGPDGDVAKTTLPLHAAAHLFLTHGYILLFDEIQLIDVASAGLLRRTLEAYWRLGGVVIGTSNRMPNDLYASNVQRGQVVQFLEILSERCPNFEMRKTRDFRREPFYRDEWLKRQKQLEEDLEAIERENEIEASQDRALEKAGATTYFLRGEDAAFKDAVEEAVRGRKFSPSHVTVYGRKVHVPKAIKSSEQGPSVCYFTFDQLCDSPLGPADYLTLASTYHTFVIQGVPQMTLLQKNQARRLITLLDAVYEAGCRLILLADSAPDDLFFPDAKAAAKHAERGPSAGPGLSTSGLPSAAAYEAEDVVEMSARGSPSPFKTPGPGQSYPPQPQDPYARSQDEFLTDSLIQSETLSEAAQDVEEGFRPNISSYIDSEVDETSPNSGGDKRAEPGRMSAEQLKEKEMADKVGFKHLAIFSGEDERFAYQRAVSRLFEMSHPTWKERKSWRPFLNGEMSTWRGGDERAPITTTYSAMELGTKRSAGRKVSRSESITTGKASAASEQEREADFADEASYEASTFPGRLLQDNSLPNVNAMQDERDWDNRGASNAGPPVGKPSFAPGPVGRRRGDGPPVLSEAHVWGVREDWGKKAGAWGQGAKVFTKEEVSEDKGMGEGAMASKRKPLGRVGAAVGKGSPEGIPAGPGRSRGFHTSVRVEARKNLYDTLKVKRDASRAQIKAQFYKLSKELHPDVNPSDDAKRQFQEVSEAYAVLGTESSR</sequence>
<evidence type="ECO:0000313" key="1">
    <source>
        <dbReference type="EMBL" id="PWN51519.1"/>
    </source>
</evidence>
<name>A0ACD0P0Q0_9BASI</name>
<reference evidence="1 2" key="1">
    <citation type="journal article" date="2018" name="Mol. Biol. Evol.">
        <title>Broad Genomic Sampling Reveals a Smut Pathogenic Ancestry of the Fungal Clade Ustilaginomycotina.</title>
        <authorList>
            <person name="Kijpornyongpan T."/>
            <person name="Mondo S.J."/>
            <person name="Barry K."/>
            <person name="Sandor L."/>
            <person name="Lee J."/>
            <person name="Lipzen A."/>
            <person name="Pangilinan J."/>
            <person name="LaButti K."/>
            <person name="Hainaut M."/>
            <person name="Henrissat B."/>
            <person name="Grigoriev I.V."/>
            <person name="Spatafora J.W."/>
            <person name="Aime M.C."/>
        </authorList>
    </citation>
    <scope>NUCLEOTIDE SEQUENCE [LARGE SCALE GENOMIC DNA]</scope>
    <source>
        <strain evidence="1 2">SA 807</strain>
    </source>
</reference>
<gene>
    <name evidence="1" type="ORF">IE53DRAFT_47792</name>
</gene>